<dbReference type="EMBL" id="KN670688">
    <property type="protein sequence ID" value="KHN01907.1"/>
    <property type="molecule type" value="Genomic_DNA"/>
</dbReference>
<accession>A0A0B2P2K0</accession>
<dbReference type="Gene3D" id="1.25.40.10">
    <property type="entry name" value="Tetratricopeptide repeat domain"/>
    <property type="match status" value="3"/>
</dbReference>
<dbReference type="PANTHER" id="PTHR47926">
    <property type="entry name" value="PENTATRICOPEPTIDE REPEAT-CONTAINING PROTEIN"/>
    <property type="match status" value="1"/>
</dbReference>
<dbReference type="GO" id="GO:0003723">
    <property type="term" value="F:RNA binding"/>
    <property type="evidence" value="ECO:0007669"/>
    <property type="project" value="InterPro"/>
</dbReference>
<organism evidence="3">
    <name type="scientific">Glycine soja</name>
    <name type="common">Wild soybean</name>
    <dbReference type="NCBI Taxonomy" id="3848"/>
    <lineage>
        <taxon>Eukaryota</taxon>
        <taxon>Viridiplantae</taxon>
        <taxon>Streptophyta</taxon>
        <taxon>Embryophyta</taxon>
        <taxon>Tracheophyta</taxon>
        <taxon>Spermatophyta</taxon>
        <taxon>Magnoliopsida</taxon>
        <taxon>eudicotyledons</taxon>
        <taxon>Gunneridae</taxon>
        <taxon>Pentapetalae</taxon>
        <taxon>rosids</taxon>
        <taxon>fabids</taxon>
        <taxon>Fabales</taxon>
        <taxon>Fabaceae</taxon>
        <taxon>Papilionoideae</taxon>
        <taxon>50 kb inversion clade</taxon>
        <taxon>NPAAA clade</taxon>
        <taxon>indigoferoid/millettioid clade</taxon>
        <taxon>Phaseoleae</taxon>
        <taxon>Glycine</taxon>
        <taxon>Glycine subgen. Soja</taxon>
    </lineage>
</organism>
<dbReference type="PANTHER" id="PTHR47926:SF347">
    <property type="entry name" value="PENTATRICOPEPTIDE REPEAT-CONTAINING PROTEIN"/>
    <property type="match status" value="1"/>
</dbReference>
<dbReference type="Pfam" id="PF01535">
    <property type="entry name" value="PPR"/>
    <property type="match status" value="3"/>
</dbReference>
<keyword evidence="3" id="KW-0378">Hydrolase</keyword>
<evidence type="ECO:0000313" key="3">
    <source>
        <dbReference type="EMBL" id="KHN01907.1"/>
    </source>
</evidence>
<name>A0A0B2P2K0_GLYSO</name>
<dbReference type="EC" id="3.6.4.3" evidence="3"/>
<dbReference type="NCBIfam" id="TIGR00756">
    <property type="entry name" value="PPR"/>
    <property type="match status" value="1"/>
</dbReference>
<keyword evidence="1" id="KW-0677">Repeat</keyword>
<evidence type="ECO:0000256" key="1">
    <source>
        <dbReference type="ARBA" id="ARBA00022737"/>
    </source>
</evidence>
<dbReference type="AlphaFoldDB" id="A0A0B2P2K0"/>
<dbReference type="InterPro" id="IPR046960">
    <property type="entry name" value="PPR_At4g14850-like_plant"/>
</dbReference>
<protein>
    <submittedName>
        <fullName evidence="3">Putative pentatricopeptide repeat-containing protein</fullName>
        <ecNumber evidence="3">3.4.24.-</ecNumber>
        <ecNumber evidence="3">3.6.4.3</ecNumber>
    </submittedName>
</protein>
<gene>
    <name evidence="3" type="ORF">glysoja_034608</name>
</gene>
<dbReference type="GO" id="GO:0009451">
    <property type="term" value="P:RNA modification"/>
    <property type="evidence" value="ECO:0007669"/>
    <property type="project" value="InterPro"/>
</dbReference>
<feature type="repeat" description="PPR" evidence="2">
    <location>
        <begin position="221"/>
        <end position="255"/>
    </location>
</feature>
<proteinExistence type="predicted"/>
<dbReference type="PROSITE" id="PS51375">
    <property type="entry name" value="PPR"/>
    <property type="match status" value="1"/>
</dbReference>
<dbReference type="InterPro" id="IPR002885">
    <property type="entry name" value="PPR_rpt"/>
</dbReference>
<dbReference type="GO" id="GO:0016787">
    <property type="term" value="F:hydrolase activity"/>
    <property type="evidence" value="ECO:0007669"/>
    <property type="project" value="UniProtKB-KW"/>
</dbReference>
<evidence type="ECO:0000256" key="2">
    <source>
        <dbReference type="PROSITE-ProRule" id="PRU00708"/>
    </source>
</evidence>
<sequence length="262" mass="29511">MHSISHSSPFRLHSAASITTLFKAYKKGEHLEQVHACIIHYGLEQDHFLVSLFISHAHSFLSTLSYALSIFTAFSPLPPSSRTLIKSHCQKKYFSHTLSTFAHMKAHGALPNSFTYPSIIKACPDMYKEREVKSLHGSAFCCDIDQDLYMGTNLIDMYGKCEEIADAHKVFDGMSDKNVVSWTVVLVRYVVVGDVVEAKKLFDEMDLNDARGVFDTMPEKNVISFTTMIDGYAKAGDMATVRFLFDHYVEKDVIAWSTLISD</sequence>
<reference evidence="3" key="1">
    <citation type="submission" date="2014-07" db="EMBL/GenBank/DDBJ databases">
        <title>Identification of a novel salt tolerance gene in wild soybean by whole-genome sequencing.</title>
        <authorList>
            <person name="Lam H.-M."/>
            <person name="Qi X."/>
            <person name="Li M.-W."/>
            <person name="Liu X."/>
            <person name="Xie M."/>
            <person name="Ni M."/>
            <person name="Xu X."/>
        </authorList>
    </citation>
    <scope>NUCLEOTIDE SEQUENCE [LARGE SCALE GENOMIC DNA]</scope>
    <source>
        <tissue evidence="3">Root</tissue>
    </source>
</reference>
<dbReference type="InterPro" id="IPR011990">
    <property type="entry name" value="TPR-like_helical_dom_sf"/>
</dbReference>
<dbReference type="Proteomes" id="UP000053555">
    <property type="component" value="Unassembled WGS sequence"/>
</dbReference>
<dbReference type="EC" id="3.4.24.-" evidence="3"/>